<keyword evidence="1" id="KW-0732">Signal</keyword>
<feature type="chain" id="PRO_5035175479" description="Exostosin GT47 domain-containing protein" evidence="1">
    <location>
        <begin position="20"/>
        <end position="486"/>
    </location>
</feature>
<evidence type="ECO:0008006" key="4">
    <source>
        <dbReference type="Google" id="ProtNLM"/>
    </source>
</evidence>
<comment type="caution">
    <text evidence="2">The sequence shown here is derived from an EMBL/GenBank/DDBJ whole genome shotgun (WGS) entry which is preliminary data.</text>
</comment>
<gene>
    <name evidence="2" type="ORF">PECAL_1P19890</name>
</gene>
<organism evidence="2 3">
    <name type="scientific">Pelagomonas calceolata</name>
    <dbReference type="NCBI Taxonomy" id="35677"/>
    <lineage>
        <taxon>Eukaryota</taxon>
        <taxon>Sar</taxon>
        <taxon>Stramenopiles</taxon>
        <taxon>Ochrophyta</taxon>
        <taxon>Pelagophyceae</taxon>
        <taxon>Pelagomonadales</taxon>
        <taxon>Pelagomonadaceae</taxon>
        <taxon>Pelagomonas</taxon>
    </lineage>
</organism>
<sequence>MPRLRGAAMLLVVTAAANTTKTNQTKSLAAVVEDAMKASVKQYKQVKTKEDAAQIVRDIFSVPSKEETNLGKILILNGKVFANRHEGKVYGHLVNTARALMEKNDVGNLAYLHESGASGRCATNQTGKKITDLPSTLIARDGYSSSRCGVLVPNPYFGNFDHRQGEDDRLLRAAALNEYDARTPRAFWRGHLRQMRSVHTKEGVLYDKNEKPWKVHRFCERENGNIARFQGFLLTLQRPHLFDVKAQKIDGENRWFTPSYLRRHNCTRGLFDEMRPGYLEELLAKFKNGGAQEAKHTAPVDYAKYRILAHFPGGTSGSYSRNLNHLWAMGAPVMIWDHPAQEHYYAALEDGVTHVVFNATTAFGVAEHLIRHKRGFTKRLRDGAARVQRELTCAQCLNRYFLATLAELRQRFRGDLALGSREAARATLRGVNCSGHDLVEYVADDRMTMSTKSTDRGIRSLPPATTRAEKGEDPRCLAVLDRAFGV</sequence>
<evidence type="ECO:0000313" key="2">
    <source>
        <dbReference type="EMBL" id="CAH0365544.1"/>
    </source>
</evidence>
<proteinExistence type="predicted"/>
<keyword evidence="3" id="KW-1185">Reference proteome</keyword>
<dbReference type="Proteomes" id="UP000789595">
    <property type="component" value="Unassembled WGS sequence"/>
</dbReference>
<protein>
    <recommendedName>
        <fullName evidence="4">Exostosin GT47 domain-containing protein</fullName>
    </recommendedName>
</protein>
<dbReference type="EMBL" id="CAKKNE010000001">
    <property type="protein sequence ID" value="CAH0365544.1"/>
    <property type="molecule type" value="Genomic_DNA"/>
</dbReference>
<evidence type="ECO:0000313" key="3">
    <source>
        <dbReference type="Proteomes" id="UP000789595"/>
    </source>
</evidence>
<feature type="signal peptide" evidence="1">
    <location>
        <begin position="1"/>
        <end position="19"/>
    </location>
</feature>
<accession>A0A8J2WSI0</accession>
<name>A0A8J2WSI0_9STRA</name>
<reference evidence="2" key="1">
    <citation type="submission" date="2021-11" db="EMBL/GenBank/DDBJ databases">
        <authorList>
            <consortium name="Genoscope - CEA"/>
            <person name="William W."/>
        </authorList>
    </citation>
    <scope>NUCLEOTIDE SEQUENCE</scope>
</reference>
<evidence type="ECO:0000256" key="1">
    <source>
        <dbReference type="SAM" id="SignalP"/>
    </source>
</evidence>
<dbReference type="AlphaFoldDB" id="A0A8J2WSI0"/>